<evidence type="ECO:0000259" key="3">
    <source>
        <dbReference type="PROSITE" id="PS50090"/>
    </source>
</evidence>
<protein>
    <submittedName>
        <fullName evidence="5">Uncharacterized protein</fullName>
    </submittedName>
</protein>
<dbReference type="InterPro" id="IPR001005">
    <property type="entry name" value="SANT/Myb"/>
</dbReference>
<sequence>MALEGEGEGGGPPAKKAGWSKEEDERLREMVRQNKAKDWGVIAAAFPGRTDKSCRLRWRQHLDPSVDAQPFTPDEDRTIVELQLVHRNRWSTIAAFLPGRSDNAVKNRWNTHLRKRRAQDDGQQQQQQPLERAPACLPLFPLTPGFHHSTVRPMPVGENAPGPERSALPECLELFPLSLGDVMDNATGAAAMYVDTDGICSLTEMRLSPPAGDVDIGAVCSPPDTESRLAPATVVFDAMPLQAFWVE</sequence>
<name>J3LLR5_ORYBR</name>
<dbReference type="PANTHER" id="PTHR45614:SF249">
    <property type="entry name" value="OS03G0236300 PROTEIN"/>
    <property type="match status" value="1"/>
</dbReference>
<dbReference type="EnsemblPlants" id="OB03G19910.1">
    <property type="protein sequence ID" value="OB03G19910.1"/>
    <property type="gene ID" value="OB03G19910"/>
</dbReference>
<feature type="domain" description="Myb-like" evidence="3">
    <location>
        <begin position="63"/>
        <end position="113"/>
    </location>
</feature>
<dbReference type="eggNOG" id="KOG0048">
    <property type="taxonomic scope" value="Eukaryota"/>
</dbReference>
<dbReference type="OrthoDB" id="2143914at2759"/>
<dbReference type="Pfam" id="PF00249">
    <property type="entry name" value="Myb_DNA-binding"/>
    <property type="match status" value="2"/>
</dbReference>
<dbReference type="GO" id="GO:0000981">
    <property type="term" value="F:DNA-binding transcription factor activity, RNA polymerase II-specific"/>
    <property type="evidence" value="ECO:0007669"/>
    <property type="project" value="TreeGrafter"/>
</dbReference>
<accession>J3LLR5</accession>
<dbReference type="AlphaFoldDB" id="J3LLR5"/>
<dbReference type="InterPro" id="IPR017930">
    <property type="entry name" value="Myb_dom"/>
</dbReference>
<reference evidence="5" key="1">
    <citation type="journal article" date="2013" name="Nat. Commun.">
        <title>Whole-genome sequencing of Oryza brachyantha reveals mechanisms underlying Oryza genome evolution.</title>
        <authorList>
            <person name="Chen J."/>
            <person name="Huang Q."/>
            <person name="Gao D."/>
            <person name="Wang J."/>
            <person name="Lang Y."/>
            <person name="Liu T."/>
            <person name="Li B."/>
            <person name="Bai Z."/>
            <person name="Luis Goicoechea J."/>
            <person name="Liang C."/>
            <person name="Chen C."/>
            <person name="Zhang W."/>
            <person name="Sun S."/>
            <person name="Liao Y."/>
            <person name="Zhang X."/>
            <person name="Yang L."/>
            <person name="Song C."/>
            <person name="Wang M."/>
            <person name="Shi J."/>
            <person name="Liu G."/>
            <person name="Liu J."/>
            <person name="Zhou H."/>
            <person name="Zhou W."/>
            <person name="Yu Q."/>
            <person name="An N."/>
            <person name="Chen Y."/>
            <person name="Cai Q."/>
            <person name="Wang B."/>
            <person name="Liu B."/>
            <person name="Min J."/>
            <person name="Huang Y."/>
            <person name="Wu H."/>
            <person name="Li Z."/>
            <person name="Zhang Y."/>
            <person name="Yin Y."/>
            <person name="Song W."/>
            <person name="Jiang J."/>
            <person name="Jackson S.A."/>
            <person name="Wing R.A."/>
            <person name="Wang J."/>
            <person name="Chen M."/>
        </authorList>
    </citation>
    <scope>NUCLEOTIDE SEQUENCE [LARGE SCALE GENOMIC DNA]</scope>
    <source>
        <strain evidence="5">cv. IRGC 101232</strain>
    </source>
</reference>
<dbReference type="InterPro" id="IPR050560">
    <property type="entry name" value="MYB_TF"/>
</dbReference>
<dbReference type="SMART" id="SM00717">
    <property type="entry name" value="SANT"/>
    <property type="match status" value="2"/>
</dbReference>
<evidence type="ECO:0000256" key="2">
    <source>
        <dbReference type="SAM" id="MobiDB-lite"/>
    </source>
</evidence>
<dbReference type="PROSITE" id="PS50090">
    <property type="entry name" value="MYB_LIKE"/>
    <property type="match status" value="2"/>
</dbReference>
<evidence type="ECO:0000313" key="6">
    <source>
        <dbReference type="Proteomes" id="UP000006038"/>
    </source>
</evidence>
<keyword evidence="6" id="KW-1185">Reference proteome</keyword>
<dbReference type="PANTHER" id="PTHR45614">
    <property type="entry name" value="MYB PROTEIN-RELATED"/>
    <property type="match status" value="1"/>
</dbReference>
<dbReference type="OMA" id="SSTNEGC"/>
<dbReference type="Proteomes" id="UP000006038">
    <property type="component" value="Chromosome 3"/>
</dbReference>
<organism evidence="5">
    <name type="scientific">Oryza brachyantha</name>
    <name type="common">malo sina</name>
    <dbReference type="NCBI Taxonomy" id="4533"/>
    <lineage>
        <taxon>Eukaryota</taxon>
        <taxon>Viridiplantae</taxon>
        <taxon>Streptophyta</taxon>
        <taxon>Embryophyta</taxon>
        <taxon>Tracheophyta</taxon>
        <taxon>Spermatophyta</taxon>
        <taxon>Magnoliopsida</taxon>
        <taxon>Liliopsida</taxon>
        <taxon>Poales</taxon>
        <taxon>Poaceae</taxon>
        <taxon>BOP clade</taxon>
        <taxon>Oryzoideae</taxon>
        <taxon>Oryzeae</taxon>
        <taxon>Oryzinae</taxon>
        <taxon>Oryza</taxon>
    </lineage>
</organism>
<dbReference type="GeneID" id="102714166"/>
<dbReference type="Gene3D" id="1.10.10.60">
    <property type="entry name" value="Homeodomain-like"/>
    <property type="match status" value="2"/>
</dbReference>
<dbReference type="HOGENOM" id="CLU_028567_14_3_1"/>
<dbReference type="Gramene" id="OB03G19910.1">
    <property type="protein sequence ID" value="OB03G19910.1"/>
    <property type="gene ID" value="OB03G19910"/>
</dbReference>
<reference evidence="5" key="2">
    <citation type="submission" date="2013-04" db="UniProtKB">
        <authorList>
            <consortium name="EnsemblPlants"/>
        </authorList>
    </citation>
    <scope>IDENTIFICATION</scope>
</reference>
<dbReference type="GO" id="GO:0000978">
    <property type="term" value="F:RNA polymerase II cis-regulatory region sequence-specific DNA binding"/>
    <property type="evidence" value="ECO:0007669"/>
    <property type="project" value="TreeGrafter"/>
</dbReference>
<feature type="region of interest" description="Disordered" evidence="2">
    <location>
        <begin position="1"/>
        <end position="25"/>
    </location>
</feature>
<evidence type="ECO:0000256" key="1">
    <source>
        <dbReference type="ARBA" id="ARBA00023125"/>
    </source>
</evidence>
<feature type="domain" description="HTH myb-type" evidence="4">
    <location>
        <begin position="69"/>
        <end position="117"/>
    </location>
</feature>
<feature type="domain" description="Myb-like" evidence="3">
    <location>
        <begin position="11"/>
        <end position="62"/>
    </location>
</feature>
<proteinExistence type="predicted"/>
<keyword evidence="1" id="KW-0238">DNA-binding</keyword>
<dbReference type="PROSITE" id="PS51294">
    <property type="entry name" value="HTH_MYB"/>
    <property type="match status" value="2"/>
</dbReference>
<dbReference type="InterPro" id="IPR009057">
    <property type="entry name" value="Homeodomain-like_sf"/>
</dbReference>
<evidence type="ECO:0000313" key="5">
    <source>
        <dbReference type="EnsemblPlants" id="OB03G19910.1"/>
    </source>
</evidence>
<dbReference type="CDD" id="cd00167">
    <property type="entry name" value="SANT"/>
    <property type="match status" value="2"/>
</dbReference>
<dbReference type="GO" id="GO:0005634">
    <property type="term" value="C:nucleus"/>
    <property type="evidence" value="ECO:0007669"/>
    <property type="project" value="TreeGrafter"/>
</dbReference>
<dbReference type="SUPFAM" id="SSF46689">
    <property type="entry name" value="Homeodomain-like"/>
    <property type="match status" value="1"/>
</dbReference>
<feature type="domain" description="HTH myb-type" evidence="4">
    <location>
        <begin position="11"/>
        <end position="66"/>
    </location>
</feature>
<dbReference type="KEGG" id="obr:102714166"/>
<evidence type="ECO:0000259" key="4">
    <source>
        <dbReference type="PROSITE" id="PS51294"/>
    </source>
</evidence>